<protein>
    <recommendedName>
        <fullName evidence="3">Type I-B CRISPR-associated protein Cas8b1/Cst1</fullName>
    </recommendedName>
</protein>
<organism evidence="1 2">
    <name type="scientific">Methanobacterium subterraneum</name>
    <dbReference type="NCBI Taxonomy" id="59277"/>
    <lineage>
        <taxon>Archaea</taxon>
        <taxon>Methanobacteriati</taxon>
        <taxon>Methanobacteriota</taxon>
        <taxon>Methanomada group</taxon>
        <taxon>Methanobacteria</taxon>
        <taxon>Methanobacteriales</taxon>
        <taxon>Methanobacteriaceae</taxon>
        <taxon>Methanobacterium</taxon>
    </lineage>
</organism>
<dbReference type="KEGG" id="msub:BK009_02030"/>
<dbReference type="GeneID" id="35125222"/>
<evidence type="ECO:0000313" key="2">
    <source>
        <dbReference type="Proteomes" id="UP000232631"/>
    </source>
</evidence>
<name>A0A2H4VNA6_9EURY</name>
<sequence>MKEITFYSTNNAWTNNGLVTMAQIMENFEEKVDVMWSDDNISFKSVDKPITDYIAQAMQILAGKGTYNFSTTFKLLNNNDELGSSYQPPKEYPTQKGEAKEEIIVITDNEREFLKKKKFDNKKKQQVWKMRMSYFGKDDKSYLDLGINLKDNSSFKRLISFENGKNTCPLCGMSSKTMEDVKNFFNPLFGEHHNNEIDGVGATRKKAKICPKCVILSYFALFDYYIPFYRTKGNKGVSYLSIPNTLELGILRKVFNNLSLKGQFIDFSDAFCTSYGTNIKNLSSTSKSASLITLLHNIKNKYHSEDEIEELTMSFEPIEKEEFKEINEWLIISSNNRIIHMDSNEKIYNILEPFKDPKNNLDVYLVPHFLNSLSFSIFNENDVEKFFNGILTLDPKKISEGLFRIAKESISNLNKIRVKYHAQNSSPLYLFTEIFLEKIMGESTMLDDNLKDACKSIGKTIGRGFSEDVGMLTKFAYSSGPEEFKKALEDASFRLAKISALDNKKSFYLDANHLETLMNSIDQNNFSDMKTYFVSFMSAYVLSENYRKKQRKE</sequence>
<dbReference type="Proteomes" id="UP000232631">
    <property type="component" value="Chromosome"/>
</dbReference>
<dbReference type="AlphaFoldDB" id="A0A2H4VNA6"/>
<accession>A0A2H4VNA6</accession>
<evidence type="ECO:0000313" key="1">
    <source>
        <dbReference type="EMBL" id="AUB59562.1"/>
    </source>
</evidence>
<evidence type="ECO:0008006" key="3">
    <source>
        <dbReference type="Google" id="ProtNLM"/>
    </source>
</evidence>
<dbReference type="RefSeq" id="WP_100908867.1">
    <property type="nucleotide sequence ID" value="NZ_CP017768.1"/>
</dbReference>
<gene>
    <name evidence="1" type="ORF">BK009_02030</name>
</gene>
<keyword evidence="2" id="KW-1185">Reference proteome</keyword>
<proteinExistence type="predicted"/>
<reference evidence="1 2" key="1">
    <citation type="submission" date="2016-10" db="EMBL/GenBank/DDBJ databases">
        <title>Comparative genomics between deep and shallow subseafloor isolates.</title>
        <authorList>
            <person name="Ishii S."/>
            <person name="Miller J.R."/>
            <person name="Sutton G."/>
            <person name="Suzuki S."/>
            <person name="Methe B."/>
            <person name="Inagaki F."/>
            <person name="Imachi H."/>
        </authorList>
    </citation>
    <scope>NUCLEOTIDE SEQUENCE [LARGE SCALE GENOMIC DNA]</scope>
    <source>
        <strain evidence="1 2">A8p</strain>
    </source>
</reference>
<dbReference type="EMBL" id="CP017768">
    <property type="protein sequence ID" value="AUB59562.1"/>
    <property type="molecule type" value="Genomic_DNA"/>
</dbReference>